<evidence type="ECO:0000313" key="5">
    <source>
        <dbReference type="EMBL" id="KAK3092762.1"/>
    </source>
</evidence>
<dbReference type="PANTHER" id="PTHR10903">
    <property type="entry name" value="GTPASE, IMAP FAMILY MEMBER-RELATED"/>
    <property type="match status" value="1"/>
</dbReference>
<evidence type="ECO:0000256" key="3">
    <source>
        <dbReference type="ARBA" id="ARBA00023134"/>
    </source>
</evidence>
<gene>
    <name evidence="5" type="ORF">FSP39_006973</name>
</gene>
<comment type="caution">
    <text evidence="5">The sequence shown here is derived from an EMBL/GenBank/DDBJ whole genome shotgun (WGS) entry which is preliminary data.</text>
</comment>
<proteinExistence type="inferred from homology"/>
<keyword evidence="6" id="KW-1185">Reference proteome</keyword>
<dbReference type="AlphaFoldDB" id="A0AA88XVQ4"/>
<name>A0AA88XVQ4_PINIB</name>
<evidence type="ECO:0000313" key="6">
    <source>
        <dbReference type="Proteomes" id="UP001186944"/>
    </source>
</evidence>
<dbReference type="PANTHER" id="PTHR10903:SF184">
    <property type="entry name" value="GTP-BINDING PROTEIN A"/>
    <property type="match status" value="1"/>
</dbReference>
<dbReference type="InterPro" id="IPR006703">
    <property type="entry name" value="G_AIG1"/>
</dbReference>
<evidence type="ECO:0000259" key="4">
    <source>
        <dbReference type="PROSITE" id="PS51720"/>
    </source>
</evidence>
<dbReference type="Proteomes" id="UP001186944">
    <property type="component" value="Unassembled WGS sequence"/>
</dbReference>
<dbReference type="Pfam" id="PF04548">
    <property type="entry name" value="AIG1"/>
    <property type="match status" value="1"/>
</dbReference>
<dbReference type="Gene3D" id="3.40.50.300">
    <property type="entry name" value="P-loop containing nucleotide triphosphate hydrolases"/>
    <property type="match status" value="1"/>
</dbReference>
<dbReference type="InterPro" id="IPR027417">
    <property type="entry name" value="P-loop_NTPase"/>
</dbReference>
<reference evidence="5" key="1">
    <citation type="submission" date="2019-08" db="EMBL/GenBank/DDBJ databases">
        <title>The improved chromosome-level genome for the pearl oyster Pinctada fucata martensii using PacBio sequencing and Hi-C.</title>
        <authorList>
            <person name="Zheng Z."/>
        </authorList>
    </citation>
    <scope>NUCLEOTIDE SEQUENCE</scope>
    <source>
        <strain evidence="5">ZZ-2019</strain>
        <tissue evidence="5">Adductor muscle</tissue>
    </source>
</reference>
<organism evidence="5 6">
    <name type="scientific">Pinctada imbricata</name>
    <name type="common">Atlantic pearl-oyster</name>
    <name type="synonym">Pinctada martensii</name>
    <dbReference type="NCBI Taxonomy" id="66713"/>
    <lineage>
        <taxon>Eukaryota</taxon>
        <taxon>Metazoa</taxon>
        <taxon>Spiralia</taxon>
        <taxon>Lophotrochozoa</taxon>
        <taxon>Mollusca</taxon>
        <taxon>Bivalvia</taxon>
        <taxon>Autobranchia</taxon>
        <taxon>Pteriomorphia</taxon>
        <taxon>Pterioida</taxon>
        <taxon>Pterioidea</taxon>
        <taxon>Pteriidae</taxon>
        <taxon>Pinctada</taxon>
    </lineage>
</organism>
<comment type="similarity">
    <text evidence="1">Belongs to the TRAFAC class TrmE-Era-EngA-EngB-Septin-like GTPase superfamily. AIG1/Toc34/Toc159-like paraseptin GTPase family. IAN subfamily.</text>
</comment>
<sequence length="667" mass="77540">MDQTRFGYLTLVKDVVTLIIPEMEDKEINRLHNELLYQTLAINHLSHRVNDGINFDRFRAECCNYLTAPVDREGNSRELLEKLVEKGYIKVGYYDVLKQLVSFSAPLKQEVDDVERAIDMKRKRIGLNRNEPNKREETLRIEELVMRIDFCDLVPMENEQYEHVTRQMSRLNRTLIENAYEITNDPELFREYTDTCDVYTETLAESSGLLRLFFYLEDEVAAAEQGSTILRYAEDANEKIRQNTRQFNICQENWKNHNRLLKNHIILLTRLSNRGAFIRRLLFGSILLFLSFESIEKMEKLITEYKIGALQKEVQEILITEDFLKYFALNAAKIEISIDQEESFRYLDQQIHDEAQTGEDPSIDIKMHKPTDEPKRKLFKKPRVFSDVQSATPGPHYVAGSSKAVIDTERRIILIGKIGAGKSQSGNAILGYKYYEVFKAKKALKSVTSEVTYGTSVMNGKLYRVYDTPGALNPDDKKLFSEQLLKCIYCTSPGFHCLTVVISVAERPNKEDLQLYKNLKKYLGDRFQEHAVIIFTKVEDEAELDDILAPADCPEIKELIRSCGRRYICFGEDRKGVKQEFVDQYHEMLEELIKNNVRHEMDFYKHPLYDKAQDFIAKDAKEIRKKDSTISESQALELARERAINGESDCNADMKKEIKRWCPCTIL</sequence>
<dbReference type="SUPFAM" id="SSF52540">
    <property type="entry name" value="P-loop containing nucleoside triphosphate hydrolases"/>
    <property type="match status" value="1"/>
</dbReference>
<feature type="domain" description="AIG1-type G" evidence="4">
    <location>
        <begin position="407"/>
        <end position="613"/>
    </location>
</feature>
<dbReference type="GO" id="GO:0005525">
    <property type="term" value="F:GTP binding"/>
    <property type="evidence" value="ECO:0007669"/>
    <property type="project" value="UniProtKB-KW"/>
</dbReference>
<evidence type="ECO:0000256" key="2">
    <source>
        <dbReference type="ARBA" id="ARBA00022741"/>
    </source>
</evidence>
<dbReference type="EMBL" id="VSWD01000009">
    <property type="protein sequence ID" value="KAK3092762.1"/>
    <property type="molecule type" value="Genomic_DNA"/>
</dbReference>
<accession>A0AA88XVQ4</accession>
<keyword evidence="2" id="KW-0547">Nucleotide-binding</keyword>
<dbReference type="InterPro" id="IPR045058">
    <property type="entry name" value="GIMA/IAN/Toc"/>
</dbReference>
<keyword evidence="3" id="KW-0342">GTP-binding</keyword>
<dbReference type="PROSITE" id="PS51720">
    <property type="entry name" value="G_AIG1"/>
    <property type="match status" value="1"/>
</dbReference>
<evidence type="ECO:0000256" key="1">
    <source>
        <dbReference type="ARBA" id="ARBA00008535"/>
    </source>
</evidence>
<protein>
    <recommendedName>
        <fullName evidence="4">AIG1-type G domain-containing protein</fullName>
    </recommendedName>
</protein>